<evidence type="ECO:0008006" key="4">
    <source>
        <dbReference type="Google" id="ProtNLM"/>
    </source>
</evidence>
<proteinExistence type="predicted"/>
<gene>
    <name evidence="2" type="ORF">DSM104440_01018</name>
</gene>
<dbReference type="AlphaFoldDB" id="A0A6M4H4Y5"/>
<evidence type="ECO:0000313" key="3">
    <source>
        <dbReference type="Proteomes" id="UP000503096"/>
    </source>
</evidence>
<name>A0A6M4H4Y5_9PROT</name>
<dbReference type="InterPro" id="IPR008621">
    <property type="entry name" value="Cbb3-typ_cyt_oxidase_comp"/>
</dbReference>
<dbReference type="InParanoid" id="A0A6M4H4Y5"/>
<dbReference type="RefSeq" id="WP_212758213.1">
    <property type="nucleotide sequence ID" value="NZ_CP053073.1"/>
</dbReference>
<organism evidence="2 3">
    <name type="scientific">Usitatibacter palustris</name>
    <dbReference type="NCBI Taxonomy" id="2732487"/>
    <lineage>
        <taxon>Bacteria</taxon>
        <taxon>Pseudomonadati</taxon>
        <taxon>Pseudomonadota</taxon>
        <taxon>Betaproteobacteria</taxon>
        <taxon>Nitrosomonadales</taxon>
        <taxon>Usitatibacteraceae</taxon>
        <taxon>Usitatibacter</taxon>
    </lineage>
</organism>
<dbReference type="EMBL" id="CP053073">
    <property type="protein sequence ID" value="QJR14225.1"/>
    <property type="molecule type" value="Genomic_DNA"/>
</dbReference>
<dbReference type="KEGG" id="upl:DSM104440_01018"/>
<feature type="transmembrane region" description="Helical" evidence="1">
    <location>
        <begin position="6"/>
        <end position="27"/>
    </location>
</feature>
<keyword evidence="1" id="KW-1133">Transmembrane helix</keyword>
<sequence>MDLNTIRVTVEVITFASFLGIVAWAWWPTHRAYYERAAAIPLNDE</sequence>
<accession>A0A6M4H4Y5</accession>
<protein>
    <recommendedName>
        <fullName evidence="4">Cytochrome c oxidase cbb3-type subunit 4</fullName>
    </recommendedName>
</protein>
<dbReference type="Pfam" id="PF05545">
    <property type="entry name" value="FixQ"/>
    <property type="match status" value="1"/>
</dbReference>
<dbReference type="Proteomes" id="UP000503096">
    <property type="component" value="Chromosome"/>
</dbReference>
<evidence type="ECO:0000256" key="1">
    <source>
        <dbReference type="SAM" id="Phobius"/>
    </source>
</evidence>
<evidence type="ECO:0000313" key="2">
    <source>
        <dbReference type="EMBL" id="QJR14225.1"/>
    </source>
</evidence>
<keyword evidence="1" id="KW-0812">Transmembrane</keyword>
<keyword evidence="3" id="KW-1185">Reference proteome</keyword>
<keyword evidence="1" id="KW-0472">Membrane</keyword>
<reference evidence="2 3" key="1">
    <citation type="submission" date="2020-04" db="EMBL/GenBank/DDBJ databases">
        <title>Usitatibacter rugosus gen. nov., sp. nov. and Usitatibacter palustris sp. nov., novel members of Usitatibacteraceae fam. nov. within the order Nitrosomonadales isolated from soil.</title>
        <authorList>
            <person name="Huber K.J."/>
            <person name="Neumann-Schaal M."/>
            <person name="Geppert A."/>
            <person name="Luckner M."/>
            <person name="Wanner G."/>
            <person name="Overmann J."/>
        </authorList>
    </citation>
    <scope>NUCLEOTIDE SEQUENCE [LARGE SCALE GENOMIC DNA]</scope>
    <source>
        <strain evidence="2 3">Swamp67</strain>
    </source>
</reference>